<dbReference type="GO" id="GO:0004591">
    <property type="term" value="F:oxoglutarate dehydrogenase (succinyl-transferring) activity"/>
    <property type="evidence" value="ECO:0007669"/>
    <property type="project" value="UniProtKB-EC"/>
</dbReference>
<keyword evidence="3" id="KW-0560">Oxidoreductase</keyword>
<evidence type="ECO:0000313" key="8">
    <source>
        <dbReference type="EMBL" id="PSR33013.1"/>
    </source>
</evidence>
<evidence type="ECO:0000256" key="2">
    <source>
        <dbReference type="ARBA" id="ARBA00012280"/>
    </source>
</evidence>
<dbReference type="Proteomes" id="UP000242972">
    <property type="component" value="Unassembled WGS sequence"/>
</dbReference>
<dbReference type="InterPro" id="IPR001017">
    <property type="entry name" value="DH_E1"/>
</dbReference>
<dbReference type="SUPFAM" id="SSF52518">
    <property type="entry name" value="Thiamin diphosphate-binding fold (THDP-binding)"/>
    <property type="match status" value="2"/>
</dbReference>
<dbReference type="InterPro" id="IPR032106">
    <property type="entry name" value="2-oxogl_dehyd_N"/>
</dbReference>
<gene>
    <name evidence="8" type="ORF">C7B46_12090</name>
</gene>
<dbReference type="CDD" id="cd02016">
    <property type="entry name" value="TPP_E1_OGDC_like"/>
    <property type="match status" value="1"/>
</dbReference>
<dbReference type="NCBIfam" id="NF008907">
    <property type="entry name" value="PRK12270.1"/>
    <property type="match status" value="1"/>
</dbReference>
<dbReference type="GO" id="GO:0045252">
    <property type="term" value="C:oxoglutarate dehydrogenase complex"/>
    <property type="evidence" value="ECO:0007669"/>
    <property type="project" value="TreeGrafter"/>
</dbReference>
<dbReference type="Gene3D" id="3.40.50.11610">
    <property type="entry name" value="Multifunctional 2-oxoglutarate metabolism enzyme, C-terminal domain"/>
    <property type="match status" value="1"/>
</dbReference>
<dbReference type="GO" id="GO:0005829">
    <property type="term" value="C:cytosol"/>
    <property type="evidence" value="ECO:0007669"/>
    <property type="project" value="TreeGrafter"/>
</dbReference>
<dbReference type="InterPro" id="IPR023784">
    <property type="entry name" value="2oxoglutarate_DH_E1_bac"/>
</dbReference>
<dbReference type="InterPro" id="IPR029061">
    <property type="entry name" value="THDP-binding"/>
</dbReference>
<evidence type="ECO:0000256" key="4">
    <source>
        <dbReference type="ARBA" id="ARBA00023052"/>
    </source>
</evidence>
<dbReference type="GO" id="GO:0006096">
    <property type="term" value="P:glycolytic process"/>
    <property type="evidence" value="ECO:0007669"/>
    <property type="project" value="UniProtKB-KW"/>
</dbReference>
<proteinExistence type="inferred from homology"/>
<dbReference type="GO" id="GO:0030976">
    <property type="term" value="F:thiamine pyrophosphate binding"/>
    <property type="evidence" value="ECO:0007669"/>
    <property type="project" value="InterPro"/>
</dbReference>
<evidence type="ECO:0000259" key="7">
    <source>
        <dbReference type="SMART" id="SM00861"/>
    </source>
</evidence>
<dbReference type="InterPro" id="IPR031717">
    <property type="entry name" value="ODO-1/KGD_C"/>
</dbReference>
<dbReference type="NCBIfam" id="TIGR00239">
    <property type="entry name" value="2oxo_dh_E1"/>
    <property type="match status" value="1"/>
</dbReference>
<evidence type="ECO:0000256" key="6">
    <source>
        <dbReference type="ARBA" id="ARBA00051911"/>
    </source>
</evidence>
<dbReference type="SMART" id="SM00861">
    <property type="entry name" value="Transket_pyr"/>
    <property type="match status" value="1"/>
</dbReference>
<dbReference type="Pfam" id="PF16870">
    <property type="entry name" value="OxoGdeHyase_C"/>
    <property type="match status" value="1"/>
</dbReference>
<dbReference type="PANTHER" id="PTHR23152:SF4">
    <property type="entry name" value="2-OXOADIPATE DEHYDROGENASE COMPLEX COMPONENT E1"/>
    <property type="match status" value="1"/>
</dbReference>
<dbReference type="Pfam" id="PF02779">
    <property type="entry name" value="Transket_pyr"/>
    <property type="match status" value="1"/>
</dbReference>
<dbReference type="PANTHER" id="PTHR23152">
    <property type="entry name" value="2-OXOGLUTARATE DEHYDROGENASE"/>
    <property type="match status" value="1"/>
</dbReference>
<evidence type="ECO:0000313" key="9">
    <source>
        <dbReference type="Proteomes" id="UP000242972"/>
    </source>
</evidence>
<comment type="cofactor">
    <cofactor evidence="1">
        <name>thiamine diphosphate</name>
        <dbReference type="ChEBI" id="CHEBI:58937"/>
    </cofactor>
</comment>
<dbReference type="AlphaFoldDB" id="A0A2T2XES6"/>
<keyword evidence="5" id="KW-0324">Glycolysis</keyword>
<protein>
    <recommendedName>
        <fullName evidence="2">oxoglutarate dehydrogenase (succinyl-transferring)</fullName>
        <ecNumber evidence="2">1.2.4.2</ecNumber>
    </recommendedName>
</protein>
<dbReference type="Gene3D" id="3.40.50.970">
    <property type="match status" value="1"/>
</dbReference>
<evidence type="ECO:0000256" key="5">
    <source>
        <dbReference type="ARBA" id="ARBA00023152"/>
    </source>
</evidence>
<dbReference type="Gene3D" id="1.10.287.1150">
    <property type="entry name" value="TPP helical domain"/>
    <property type="match status" value="1"/>
</dbReference>
<evidence type="ECO:0000256" key="3">
    <source>
        <dbReference type="ARBA" id="ARBA00023002"/>
    </source>
</evidence>
<organism evidence="8 9">
    <name type="scientific">Sulfobacillus benefaciens</name>
    <dbReference type="NCBI Taxonomy" id="453960"/>
    <lineage>
        <taxon>Bacteria</taxon>
        <taxon>Bacillati</taxon>
        <taxon>Bacillota</taxon>
        <taxon>Clostridia</taxon>
        <taxon>Eubacteriales</taxon>
        <taxon>Clostridiales Family XVII. Incertae Sedis</taxon>
        <taxon>Sulfobacillus</taxon>
    </lineage>
</organism>
<accession>A0A2T2XES6</accession>
<dbReference type="FunFam" id="3.40.50.970:FF:000036">
    <property type="entry name" value="2-oxoglutarate dehydrogenase E1 component"/>
    <property type="match status" value="1"/>
</dbReference>
<dbReference type="Pfam" id="PF16078">
    <property type="entry name" value="2-oxogl_dehyd_N"/>
    <property type="match status" value="1"/>
</dbReference>
<dbReference type="HAMAP" id="MF_01169">
    <property type="entry name" value="SucA_OdhA"/>
    <property type="match status" value="1"/>
</dbReference>
<keyword evidence="4" id="KW-0786">Thiamine pyrophosphate</keyword>
<dbReference type="PIRSF" id="PIRSF000157">
    <property type="entry name" value="Oxoglu_dh_E1"/>
    <property type="match status" value="1"/>
</dbReference>
<sequence>MATQKPGEAQQFWENFYGPNQGYLFDLYEHYLQNPASVDPATRAIFDEMGAPPLETVNEQPETLLSTDLVRTDLVGRAAELVRNIRAYGHLSAKINPLESPPELVALLQPKTYDLSATDLKSLAARAVIADAPTSLATAWDVVNYLTAIYTGTTAFEFRQIQDVAERDWLDRYVEQGYARPHLSPAEQRDLLQRLITVEQFERFLHGTFPGQKRFSIEGTDVLVPMLDTLTHLAAHSGIPELMIGMAHRGRLSVLAHNLGKPYKDIFSEFHTAPNKDMTPSEGSMGINFGWTGDVKYHLGAKKTLQESNMVEIRLTLANNPSHLEFVDPVVEGYSRAAQDNRRTAGAPDQQVDRALPILIHGDAAFPGEGIVAETLNLSGLRGYYTGGTIHIIANNNLGFTTETADERSTLYASDLAKGFEIPIVHVNADDPEACLAAVQMAYAYRQQYHKDFLIDVVGYRRWGHNEGDDPSITQPTMYTVIGEHPTVATLYGQKLSESGVVTKPQIDEMIHKVQDQLRHIYAETAENPTQFTLANQQDEPATVSTAPISADMLRQFNEELLTWPKGFSVNPKLERILMRRKEALDLAGGIDWAHAEALAFASIIADGTPTRLSGQDSERGTFSQRHLVLHDMVNGATYTPLQHLSHAQASFAVYNSPLSEASVLGFEYGYSVQAPDALVLWEAQYGDFANSAQVMIDQFIAPGRAKWRQQSSLVLLLPHGYEGMGPEHSSGRLERYLQLSAEENWTVTNPTNAAQYFHLLRSQAARLQVKPRPLVIMAPKSLLRNTMAYCSLNDLVAGEFQPILAHSVALPETVTRLVLCSGKISIELDVFMKQNPEMSTDWIQVARVEQLFPFPESAIAAIAQSLPNLKEVVWLQEEPQNMGAWHYIKPYLDNLLGGVPITYIGRPPHASPAEGQSQVHAKEQRRILTAAVSAIEEGMR</sequence>
<dbReference type="GO" id="GO:0006099">
    <property type="term" value="P:tricarboxylic acid cycle"/>
    <property type="evidence" value="ECO:0007669"/>
    <property type="project" value="TreeGrafter"/>
</dbReference>
<dbReference type="InterPro" id="IPR042179">
    <property type="entry name" value="KGD_C_sf"/>
</dbReference>
<evidence type="ECO:0000256" key="1">
    <source>
        <dbReference type="ARBA" id="ARBA00001964"/>
    </source>
</evidence>
<comment type="caution">
    <text evidence="8">The sequence shown here is derived from an EMBL/GenBank/DDBJ whole genome shotgun (WGS) entry which is preliminary data.</text>
</comment>
<dbReference type="Pfam" id="PF00676">
    <property type="entry name" value="E1_dh"/>
    <property type="match status" value="1"/>
</dbReference>
<dbReference type="Gene3D" id="3.40.50.12470">
    <property type="match status" value="1"/>
</dbReference>
<dbReference type="EC" id="1.2.4.2" evidence="2"/>
<feature type="domain" description="Transketolase-like pyrimidine-binding" evidence="7">
    <location>
        <begin position="591"/>
        <end position="786"/>
    </location>
</feature>
<dbReference type="NCBIfam" id="NF006914">
    <property type="entry name" value="PRK09404.1"/>
    <property type="match status" value="1"/>
</dbReference>
<comment type="catalytic activity">
    <reaction evidence="6">
        <text>N(6)-[(R)-lipoyl]-L-lysyl-[protein] + 2-oxoglutarate + H(+) = N(6)-[(R)-S(8)-succinyldihydrolipoyl]-L-lysyl-[protein] + CO2</text>
        <dbReference type="Rhea" id="RHEA:12188"/>
        <dbReference type="Rhea" id="RHEA-COMP:10474"/>
        <dbReference type="Rhea" id="RHEA-COMP:20092"/>
        <dbReference type="ChEBI" id="CHEBI:15378"/>
        <dbReference type="ChEBI" id="CHEBI:16526"/>
        <dbReference type="ChEBI" id="CHEBI:16810"/>
        <dbReference type="ChEBI" id="CHEBI:83099"/>
        <dbReference type="ChEBI" id="CHEBI:83120"/>
        <dbReference type="EC" id="1.2.4.2"/>
    </reaction>
</comment>
<dbReference type="EMBL" id="PXYW01000029">
    <property type="protein sequence ID" value="PSR33013.1"/>
    <property type="molecule type" value="Genomic_DNA"/>
</dbReference>
<dbReference type="InterPro" id="IPR005475">
    <property type="entry name" value="Transketolase-like_Pyr-bd"/>
</dbReference>
<name>A0A2T2XES6_9FIRM</name>
<reference evidence="8 9" key="1">
    <citation type="journal article" date="2014" name="BMC Genomics">
        <title>Comparison of environmental and isolate Sulfobacillus genomes reveals diverse carbon, sulfur, nitrogen, and hydrogen metabolisms.</title>
        <authorList>
            <person name="Justice N.B."/>
            <person name="Norman A."/>
            <person name="Brown C.T."/>
            <person name="Singh A."/>
            <person name="Thomas B.C."/>
            <person name="Banfield J.F."/>
        </authorList>
    </citation>
    <scope>NUCLEOTIDE SEQUENCE [LARGE SCALE GENOMIC DNA]</scope>
    <source>
        <strain evidence="8">AMDSBA4</strain>
    </source>
</reference>
<dbReference type="InterPro" id="IPR011603">
    <property type="entry name" value="2oxoglutarate_DH_E1"/>
</dbReference>